<comment type="subcellular location">
    <subcellularLocation>
        <location evidence="1">Cell membrane</location>
        <topology evidence="1">Multi-pass membrane protein</topology>
    </subcellularLocation>
</comment>
<dbReference type="Proteomes" id="UP001595975">
    <property type="component" value="Unassembled WGS sequence"/>
</dbReference>
<protein>
    <submittedName>
        <fullName evidence="10">MFS transporter</fullName>
    </submittedName>
</protein>
<proteinExistence type="predicted"/>
<dbReference type="EMBL" id="JBHSOF010000033">
    <property type="protein sequence ID" value="MFC5665910.1"/>
    <property type="molecule type" value="Genomic_DNA"/>
</dbReference>
<evidence type="ECO:0000256" key="4">
    <source>
        <dbReference type="ARBA" id="ARBA00022692"/>
    </source>
</evidence>
<evidence type="ECO:0000256" key="1">
    <source>
        <dbReference type="ARBA" id="ARBA00004651"/>
    </source>
</evidence>
<feature type="transmembrane region" description="Helical" evidence="8">
    <location>
        <begin position="148"/>
        <end position="168"/>
    </location>
</feature>
<evidence type="ECO:0000313" key="11">
    <source>
        <dbReference type="Proteomes" id="UP001595975"/>
    </source>
</evidence>
<name>A0ABW0X5S4_9ACTN</name>
<keyword evidence="3" id="KW-1003">Cell membrane</keyword>
<feature type="transmembrane region" description="Helical" evidence="8">
    <location>
        <begin position="322"/>
        <end position="340"/>
    </location>
</feature>
<dbReference type="PROSITE" id="PS50850">
    <property type="entry name" value="MFS"/>
    <property type="match status" value="1"/>
</dbReference>
<dbReference type="PANTHER" id="PTHR23517:SF2">
    <property type="entry name" value="MULTIDRUG RESISTANCE PROTEIN MDTH"/>
    <property type="match status" value="1"/>
</dbReference>
<dbReference type="Pfam" id="PF07690">
    <property type="entry name" value="MFS_1"/>
    <property type="match status" value="1"/>
</dbReference>
<dbReference type="SUPFAM" id="SSF103473">
    <property type="entry name" value="MFS general substrate transporter"/>
    <property type="match status" value="1"/>
</dbReference>
<dbReference type="InterPro" id="IPR050171">
    <property type="entry name" value="MFS_Transporters"/>
</dbReference>
<feature type="transmembrane region" description="Helical" evidence="8">
    <location>
        <begin position="114"/>
        <end position="136"/>
    </location>
</feature>
<keyword evidence="6 8" id="KW-0472">Membrane</keyword>
<comment type="caution">
    <text evidence="10">The sequence shown here is derived from an EMBL/GenBank/DDBJ whole genome shotgun (WGS) entry which is preliminary data.</text>
</comment>
<evidence type="ECO:0000259" key="9">
    <source>
        <dbReference type="PROSITE" id="PS50850"/>
    </source>
</evidence>
<reference evidence="11" key="1">
    <citation type="journal article" date="2019" name="Int. J. Syst. Evol. Microbiol.">
        <title>The Global Catalogue of Microorganisms (GCM) 10K type strain sequencing project: providing services to taxonomists for standard genome sequencing and annotation.</title>
        <authorList>
            <consortium name="The Broad Institute Genomics Platform"/>
            <consortium name="The Broad Institute Genome Sequencing Center for Infectious Disease"/>
            <person name="Wu L."/>
            <person name="Ma J."/>
        </authorList>
    </citation>
    <scope>NUCLEOTIDE SEQUENCE [LARGE SCALE GENOMIC DNA]</scope>
    <source>
        <strain evidence="11">CGMCC 4.1437</strain>
    </source>
</reference>
<accession>A0ABW0X5S4</accession>
<feature type="transmembrane region" description="Helical" evidence="8">
    <location>
        <begin position="381"/>
        <end position="400"/>
    </location>
</feature>
<feature type="transmembrane region" description="Helical" evidence="8">
    <location>
        <begin position="174"/>
        <end position="198"/>
    </location>
</feature>
<evidence type="ECO:0000256" key="8">
    <source>
        <dbReference type="SAM" id="Phobius"/>
    </source>
</evidence>
<gene>
    <name evidence="10" type="ORF">ACFP3U_23370</name>
</gene>
<feature type="domain" description="Major facilitator superfamily (MFS) profile" evidence="9">
    <location>
        <begin position="24"/>
        <end position="405"/>
    </location>
</feature>
<sequence>MGTDTSEGAAATTWTARFKELPLPLRVLFVTSFVNRAGMFVFPLLAVYLVRSKDLGTAEAGLLISVGSTGLLVGSLLSGPLCDLRGRRPALVAALALNALGYLGLGTLDGPPWTYALLLFVALVGMGMFGPAANTLIADLATPEQRPFAYTVSYIGNNLGMGIGPLLGGLAAAYSYHLMFAGNIAVGVLCAVVIRIWVPRDDRTGAVRPKAAGRGGSVRLGGVHGHVLWLVLASFFYVAPLIGLEYALPLAVTTELNASAGLVGVVYTVNSVVVVGLGLQLEKRIARYRTRSLLLVAGALWALGLAVLDFGFSLAAVLASTVVWTLGEIIASVVVPTYIADHVDEHRVGRFMALNGFVLGLARLVVPFGLGLIWQHQGARPVLHTMLVTPLLGIAVFAVLRIRSAAKSEPAPVTPVSPAAPGPADAVHSGA</sequence>
<dbReference type="RefSeq" id="WP_380227583.1">
    <property type="nucleotide sequence ID" value="NZ_JBHSOF010000033.1"/>
</dbReference>
<dbReference type="InterPro" id="IPR036259">
    <property type="entry name" value="MFS_trans_sf"/>
</dbReference>
<feature type="compositionally biased region" description="Pro residues" evidence="7">
    <location>
        <begin position="412"/>
        <end position="421"/>
    </location>
</feature>
<dbReference type="PANTHER" id="PTHR23517">
    <property type="entry name" value="RESISTANCE PROTEIN MDTM, PUTATIVE-RELATED-RELATED"/>
    <property type="match status" value="1"/>
</dbReference>
<feature type="transmembrane region" description="Helical" evidence="8">
    <location>
        <begin position="293"/>
        <end position="316"/>
    </location>
</feature>
<feature type="transmembrane region" description="Helical" evidence="8">
    <location>
        <begin position="227"/>
        <end position="248"/>
    </location>
</feature>
<keyword evidence="5 8" id="KW-1133">Transmembrane helix</keyword>
<evidence type="ECO:0000313" key="10">
    <source>
        <dbReference type="EMBL" id="MFC5665910.1"/>
    </source>
</evidence>
<feature type="transmembrane region" description="Helical" evidence="8">
    <location>
        <begin position="60"/>
        <end position="78"/>
    </location>
</feature>
<keyword evidence="11" id="KW-1185">Reference proteome</keyword>
<feature type="transmembrane region" description="Helical" evidence="8">
    <location>
        <begin position="352"/>
        <end position="375"/>
    </location>
</feature>
<feature type="transmembrane region" description="Helical" evidence="8">
    <location>
        <begin position="27"/>
        <end position="48"/>
    </location>
</feature>
<keyword evidence="4 8" id="KW-0812">Transmembrane</keyword>
<evidence type="ECO:0000256" key="7">
    <source>
        <dbReference type="SAM" id="MobiDB-lite"/>
    </source>
</evidence>
<organism evidence="10 11">
    <name type="scientific">Kitasatospora misakiensis</name>
    <dbReference type="NCBI Taxonomy" id="67330"/>
    <lineage>
        <taxon>Bacteria</taxon>
        <taxon>Bacillati</taxon>
        <taxon>Actinomycetota</taxon>
        <taxon>Actinomycetes</taxon>
        <taxon>Kitasatosporales</taxon>
        <taxon>Streptomycetaceae</taxon>
        <taxon>Kitasatospora</taxon>
    </lineage>
</organism>
<keyword evidence="2" id="KW-0813">Transport</keyword>
<dbReference type="Gene3D" id="1.20.1250.20">
    <property type="entry name" value="MFS general substrate transporter like domains"/>
    <property type="match status" value="1"/>
</dbReference>
<evidence type="ECO:0000256" key="2">
    <source>
        <dbReference type="ARBA" id="ARBA00022448"/>
    </source>
</evidence>
<feature type="transmembrane region" description="Helical" evidence="8">
    <location>
        <begin position="90"/>
        <end position="108"/>
    </location>
</feature>
<evidence type="ECO:0000256" key="3">
    <source>
        <dbReference type="ARBA" id="ARBA00022475"/>
    </source>
</evidence>
<dbReference type="InterPro" id="IPR020846">
    <property type="entry name" value="MFS_dom"/>
</dbReference>
<evidence type="ECO:0000256" key="5">
    <source>
        <dbReference type="ARBA" id="ARBA00022989"/>
    </source>
</evidence>
<feature type="region of interest" description="Disordered" evidence="7">
    <location>
        <begin position="410"/>
        <end position="431"/>
    </location>
</feature>
<evidence type="ECO:0000256" key="6">
    <source>
        <dbReference type="ARBA" id="ARBA00023136"/>
    </source>
</evidence>
<feature type="transmembrane region" description="Helical" evidence="8">
    <location>
        <begin position="260"/>
        <end position="281"/>
    </location>
</feature>
<dbReference type="InterPro" id="IPR011701">
    <property type="entry name" value="MFS"/>
</dbReference>